<keyword evidence="1" id="KW-0812">Transmembrane</keyword>
<proteinExistence type="predicted"/>
<dbReference type="RefSeq" id="WP_006718854.1">
    <property type="nucleotide sequence ID" value="NZ_GL622200.1"/>
</dbReference>
<dbReference type="AlphaFoldDB" id="E6KYQ1"/>
<dbReference type="Proteomes" id="UP000032871">
    <property type="component" value="Unassembled WGS sequence"/>
</dbReference>
<evidence type="ECO:0000256" key="1">
    <source>
        <dbReference type="SAM" id="Phobius"/>
    </source>
</evidence>
<protein>
    <submittedName>
        <fullName evidence="2">Uncharacterized protein</fullName>
    </submittedName>
</protein>
<keyword evidence="3" id="KW-1185">Reference proteome</keyword>
<gene>
    <name evidence="2" type="ORF">HMPREF9064_1283</name>
</gene>
<accession>E6KYQ1</accession>
<dbReference type="OrthoDB" id="9894581at2"/>
<evidence type="ECO:0000313" key="2">
    <source>
        <dbReference type="EMBL" id="EFU67328.1"/>
    </source>
</evidence>
<sequence>MRLEEEKELLVLKGNILRLKLRSQGNTTKREISSPLQNINFLGSVLNQPLIRSLLFTAVSKKMFTARSIIVTGFGLVTLYALGKHSQHNQSE</sequence>
<dbReference type="GeneID" id="60800668"/>
<dbReference type="HOGENOM" id="CLU_185207_0_0_6"/>
<dbReference type="EMBL" id="AEPS01000008">
    <property type="protein sequence ID" value="EFU67328.1"/>
    <property type="molecule type" value="Genomic_DNA"/>
</dbReference>
<reference evidence="2 3" key="1">
    <citation type="submission" date="2010-12" db="EMBL/GenBank/DDBJ databases">
        <authorList>
            <person name="Muzny D."/>
            <person name="Qin X."/>
            <person name="Deng J."/>
            <person name="Jiang H."/>
            <person name="Liu Y."/>
            <person name="Qu J."/>
            <person name="Song X.-Z."/>
            <person name="Zhang L."/>
            <person name="Thornton R."/>
            <person name="Coyle M."/>
            <person name="Francisco L."/>
            <person name="Jackson L."/>
            <person name="Javaid M."/>
            <person name="Korchina V."/>
            <person name="Kovar C."/>
            <person name="Mata R."/>
            <person name="Mathew T."/>
            <person name="Ngo R."/>
            <person name="Nguyen L."/>
            <person name="Nguyen N."/>
            <person name="Okwuonu G."/>
            <person name="Ongeri F."/>
            <person name="Pham C."/>
            <person name="Simmons D."/>
            <person name="Wilczek-Boney K."/>
            <person name="Hale W."/>
            <person name="Jakkamsetti A."/>
            <person name="Pham P."/>
            <person name="Ruth R."/>
            <person name="San Lucas F."/>
            <person name="Warren J."/>
            <person name="Zhang J."/>
            <person name="Zhao Z."/>
            <person name="Zhou C."/>
            <person name="Zhu D."/>
            <person name="Lee S."/>
            <person name="Bess C."/>
            <person name="Blankenburg K."/>
            <person name="Forbes L."/>
            <person name="Fu Q."/>
            <person name="Gubbala S."/>
            <person name="Hirani K."/>
            <person name="Jayaseelan J.C."/>
            <person name="Lara F."/>
            <person name="Munidasa M."/>
            <person name="Palculict T."/>
            <person name="Patil S."/>
            <person name="Pu L.-L."/>
            <person name="Saada N."/>
            <person name="Tang L."/>
            <person name="Weissenberger G."/>
            <person name="Zhu Y."/>
            <person name="Hemphill L."/>
            <person name="Shang Y."/>
            <person name="Youmans B."/>
            <person name="Ayvaz T."/>
            <person name="Ross M."/>
            <person name="Santibanez J."/>
            <person name="Aqrawi P."/>
            <person name="Gross S."/>
            <person name="Joshi V."/>
            <person name="Fowler G."/>
            <person name="Nazareth L."/>
            <person name="Reid J."/>
            <person name="Worley K."/>
            <person name="Petrosino J."/>
            <person name="Highlander S."/>
            <person name="Gibbs R."/>
        </authorList>
    </citation>
    <scope>NUCLEOTIDE SEQUENCE [LARGE SCALE GENOMIC DNA]</scope>
    <source>
        <strain evidence="2 3">ATCC 33393</strain>
    </source>
</reference>
<name>E6KYQ1_9PAST</name>
<feature type="transmembrane region" description="Helical" evidence="1">
    <location>
        <begin position="64"/>
        <end position="82"/>
    </location>
</feature>
<organism evidence="2 3">
    <name type="scientific">Aggregatibacter segnis ATCC 33393</name>
    <dbReference type="NCBI Taxonomy" id="888057"/>
    <lineage>
        <taxon>Bacteria</taxon>
        <taxon>Pseudomonadati</taxon>
        <taxon>Pseudomonadota</taxon>
        <taxon>Gammaproteobacteria</taxon>
        <taxon>Pasteurellales</taxon>
        <taxon>Pasteurellaceae</taxon>
        <taxon>Aggregatibacter</taxon>
    </lineage>
</organism>
<evidence type="ECO:0000313" key="3">
    <source>
        <dbReference type="Proteomes" id="UP000032871"/>
    </source>
</evidence>
<keyword evidence="1" id="KW-1133">Transmembrane helix</keyword>
<comment type="caution">
    <text evidence="2">The sequence shown here is derived from an EMBL/GenBank/DDBJ whole genome shotgun (WGS) entry which is preliminary data.</text>
</comment>
<keyword evidence="1" id="KW-0472">Membrane</keyword>